<dbReference type="EC" id="2.1.1.173" evidence="5"/>
<dbReference type="SMART" id="SM00981">
    <property type="entry name" value="THUMP"/>
    <property type="match status" value="1"/>
</dbReference>
<dbReference type="Pfam" id="PF01170">
    <property type="entry name" value="UPF0020"/>
    <property type="match status" value="1"/>
</dbReference>
<dbReference type="GO" id="GO:0070043">
    <property type="term" value="F:rRNA (guanine-N7-)-methyltransferase activity"/>
    <property type="evidence" value="ECO:0007669"/>
    <property type="project" value="TreeGrafter"/>
</dbReference>
<dbReference type="Pfam" id="PF22020">
    <property type="entry name" value="RlmL_1st"/>
    <property type="match status" value="1"/>
</dbReference>
<evidence type="ECO:0000259" key="4">
    <source>
        <dbReference type="PROSITE" id="PS51165"/>
    </source>
</evidence>
<dbReference type="RefSeq" id="WP_143894529.1">
    <property type="nucleotide sequence ID" value="NZ_VJND01000005.1"/>
</dbReference>
<dbReference type="GO" id="GO:0052915">
    <property type="term" value="F:23S rRNA (guanine(2445)-N(2))-methyltransferase activity"/>
    <property type="evidence" value="ECO:0007669"/>
    <property type="project" value="UniProtKB-EC"/>
</dbReference>
<protein>
    <submittedName>
        <fullName evidence="5">Ribosomal RNA large subunit methyltransferase L</fullName>
        <ecNumber evidence="5">2.1.1.173</ecNumber>
    </submittedName>
</protein>
<organism evidence="5 6">
    <name type="scientific">Tepidimonas sediminis</name>
    <dbReference type="NCBI Taxonomy" id="2588941"/>
    <lineage>
        <taxon>Bacteria</taxon>
        <taxon>Pseudomonadati</taxon>
        <taxon>Pseudomonadota</taxon>
        <taxon>Betaproteobacteria</taxon>
        <taxon>Burkholderiales</taxon>
        <taxon>Tepidimonas</taxon>
    </lineage>
</organism>
<dbReference type="Proteomes" id="UP000320225">
    <property type="component" value="Unassembled WGS sequence"/>
</dbReference>
<dbReference type="CDD" id="cd11715">
    <property type="entry name" value="THUMP_AdoMetMT"/>
    <property type="match status" value="1"/>
</dbReference>
<dbReference type="EMBL" id="VJND01000005">
    <property type="protein sequence ID" value="TSE25906.1"/>
    <property type="molecule type" value="Genomic_DNA"/>
</dbReference>
<evidence type="ECO:0000313" key="5">
    <source>
        <dbReference type="EMBL" id="TSE25906.1"/>
    </source>
</evidence>
<dbReference type="Gene3D" id="3.30.2130.30">
    <property type="match status" value="1"/>
</dbReference>
<keyword evidence="2 5" id="KW-0808">Transferase</keyword>
<name>A0A554WQQ1_9BURK</name>
<evidence type="ECO:0000256" key="1">
    <source>
        <dbReference type="ARBA" id="ARBA00022603"/>
    </source>
</evidence>
<keyword evidence="3" id="KW-0694">RNA-binding</keyword>
<dbReference type="SUPFAM" id="SSF53335">
    <property type="entry name" value="S-adenosyl-L-methionine-dependent methyltransferases"/>
    <property type="match status" value="1"/>
</dbReference>
<dbReference type="InterPro" id="IPR054170">
    <property type="entry name" value="RlmL_1st"/>
</dbReference>
<dbReference type="PROSITE" id="PS01261">
    <property type="entry name" value="UPF0020"/>
    <property type="match status" value="1"/>
</dbReference>
<dbReference type="OrthoDB" id="9809404at2"/>
<dbReference type="Gene3D" id="3.40.50.150">
    <property type="entry name" value="Vaccinia Virus protein VP39"/>
    <property type="match status" value="1"/>
</dbReference>
<evidence type="ECO:0000256" key="3">
    <source>
        <dbReference type="PROSITE-ProRule" id="PRU00529"/>
    </source>
</evidence>
<dbReference type="Pfam" id="PF02926">
    <property type="entry name" value="THUMP"/>
    <property type="match status" value="1"/>
</dbReference>
<feature type="domain" description="THUMP" evidence="4">
    <location>
        <begin position="48"/>
        <end position="159"/>
    </location>
</feature>
<dbReference type="InterPro" id="IPR053943">
    <property type="entry name" value="RlmKL-like_Mtase_CS"/>
</dbReference>
<reference evidence="5 6" key="1">
    <citation type="submission" date="2019-07" db="EMBL/GenBank/DDBJ databases">
        <title>Tepidimonas sediminis YIM 72259 draft genome.</title>
        <authorList>
            <person name="Da Costa M.S."/>
            <person name="Froufe H.J.C."/>
            <person name="Egas C."/>
            <person name="Albuquerque L."/>
        </authorList>
    </citation>
    <scope>NUCLEOTIDE SEQUENCE [LARGE SCALE GENOMIC DNA]</scope>
    <source>
        <strain evidence="5 6">YIM 72259</strain>
    </source>
</reference>
<gene>
    <name evidence="5" type="primary">rlmL</name>
    <name evidence="5" type="ORF">Tsedi_01130</name>
</gene>
<dbReference type="PANTHER" id="PTHR47313">
    <property type="entry name" value="RIBOSOMAL RNA LARGE SUBUNIT METHYLTRANSFERASE K/L"/>
    <property type="match status" value="1"/>
</dbReference>
<dbReference type="PANTHER" id="PTHR47313:SF1">
    <property type="entry name" value="RIBOSOMAL RNA LARGE SUBUNIT METHYLTRANSFERASE K_L"/>
    <property type="match status" value="1"/>
</dbReference>
<dbReference type="InterPro" id="IPR004114">
    <property type="entry name" value="THUMP_dom"/>
</dbReference>
<dbReference type="PROSITE" id="PS51165">
    <property type="entry name" value="THUMP"/>
    <property type="match status" value="1"/>
</dbReference>
<dbReference type="AlphaFoldDB" id="A0A554WQQ1"/>
<sequence length="406" mass="44496">MDDFDLYLPAPGGAAGLLADEIAALLACPRERLAVQRSGVALRAGWDAVLRLNLHSRIAQRVLLQLWEGPYRHEDDVHAAAAAVAWEDWFGPQQTIKVEVTAQGSPLRSVQFAALRVKDAVCDRLRARCGARPSVDTARPDVRLHLHLQARQLALLLDTSGEPLFKRGWREDKGDAPLKETLAAAVLAATGWDAEAEDPLPLVDPFCGSGTLVIEAAQRLLRMAPGRARRFAFEALRPHDAAHWAALREQARAAERPWPAGRGARVFGSDVAFRMVDFARRNAARAGVLAVLELRGGDALQRRPPVPGPGVLVLNPPYGERIGAAGVAGALGADEFWQRLAAHWKTCWGGWTAWILSPDAQLPRRLRLKATRRVPLFNGPIECRLLRFALEGRNDTADNGHDRERG</sequence>
<accession>A0A554WQQ1</accession>
<dbReference type="GO" id="GO:0003723">
    <property type="term" value="F:RNA binding"/>
    <property type="evidence" value="ECO:0007669"/>
    <property type="project" value="UniProtKB-UniRule"/>
</dbReference>
<keyword evidence="1 5" id="KW-0489">Methyltransferase</keyword>
<evidence type="ECO:0000313" key="6">
    <source>
        <dbReference type="Proteomes" id="UP000320225"/>
    </source>
</evidence>
<dbReference type="InterPro" id="IPR029063">
    <property type="entry name" value="SAM-dependent_MTases_sf"/>
</dbReference>
<comment type="caution">
    <text evidence="5">The sequence shown here is derived from an EMBL/GenBank/DDBJ whole genome shotgun (WGS) entry which is preliminary data.</text>
</comment>
<proteinExistence type="predicted"/>
<dbReference type="InterPro" id="IPR000241">
    <property type="entry name" value="RlmKL-like_Mtase"/>
</dbReference>
<evidence type="ECO:0000256" key="2">
    <source>
        <dbReference type="ARBA" id="ARBA00022679"/>
    </source>
</evidence>
<keyword evidence="6" id="KW-1185">Reference proteome</keyword>